<dbReference type="OrthoDB" id="8019190at2759"/>
<accession>A0A7I4Z487</accession>
<proteinExistence type="predicted"/>
<dbReference type="AlphaFoldDB" id="A0A7I4Z487"/>
<dbReference type="OMA" id="ECFITIP"/>
<organism evidence="1 2">
    <name type="scientific">Haemonchus contortus</name>
    <name type="common">Barber pole worm</name>
    <dbReference type="NCBI Taxonomy" id="6289"/>
    <lineage>
        <taxon>Eukaryota</taxon>
        <taxon>Metazoa</taxon>
        <taxon>Ecdysozoa</taxon>
        <taxon>Nematoda</taxon>
        <taxon>Chromadorea</taxon>
        <taxon>Rhabditida</taxon>
        <taxon>Rhabditina</taxon>
        <taxon>Rhabditomorpha</taxon>
        <taxon>Strongyloidea</taxon>
        <taxon>Trichostrongylidae</taxon>
        <taxon>Haemonchus</taxon>
    </lineage>
</organism>
<dbReference type="PANTHER" id="PTHR47331">
    <property type="entry name" value="PHD-TYPE DOMAIN-CONTAINING PROTEIN"/>
    <property type="match status" value="1"/>
</dbReference>
<reference evidence="2" key="1">
    <citation type="submission" date="2020-12" db="UniProtKB">
        <authorList>
            <consortium name="WormBaseParasite"/>
        </authorList>
    </citation>
    <scope>IDENTIFICATION</scope>
    <source>
        <strain evidence="2">MHco3</strain>
    </source>
</reference>
<evidence type="ECO:0000313" key="2">
    <source>
        <dbReference type="WBParaSite" id="HCON_00173550-00001"/>
    </source>
</evidence>
<dbReference type="WBParaSite" id="HCON_00173550-00001">
    <property type="protein sequence ID" value="HCON_00173550-00001"/>
    <property type="gene ID" value="HCON_00173550"/>
</dbReference>
<protein>
    <submittedName>
        <fullName evidence="2">RNase H domain-containing protein</fullName>
    </submittedName>
</protein>
<sequence>MLGKVNLLSDSTIALCWIQGYKRLPTMVTTLVQKIGLITKRMRDTSNVTFYHVPTHENIADCATRGVTKNALKCHRWWSGPIWLNTTFDCWSAKDATNLREQNFDNDDENLACTSASTEEVRHLVWPLEQTNSLFKLLRVASYCARFIRRATRDKIFALKTKSLTTATSSAEEITFAEKLIIRREQTKRNSASLMENKKLNVKLDSDGILRKYSRLQNADVSFDTANPNHIPKQSNLGHFIALRLHNKLSHCGTNQLLYNIRQRYWIPQDRVLCKRILNFKMQTLASTLRILIIYRSRVISDILSHCDCTINFHTVERTSFCTTSDSDTGSHRIEFFAKGS</sequence>
<keyword evidence="1" id="KW-1185">Reference proteome</keyword>
<name>A0A7I4Z487_HAECO</name>
<dbReference type="Proteomes" id="UP000025227">
    <property type="component" value="Unplaced"/>
</dbReference>
<evidence type="ECO:0000313" key="1">
    <source>
        <dbReference type="Proteomes" id="UP000025227"/>
    </source>
</evidence>